<reference evidence="3" key="1">
    <citation type="journal article" date="2008" name="Genome Res.">
        <title>The genome of Pelotomaculum thermopropionicum reveals niche-associated evolution in anaerobic microbiota.</title>
        <authorList>
            <person name="Kosaka T."/>
            <person name="Kato S."/>
            <person name="Shimoyama T."/>
            <person name="Ishii S."/>
            <person name="Abe T."/>
            <person name="Watanabe K."/>
        </authorList>
    </citation>
    <scope>NUCLEOTIDE SEQUENCE [LARGE SCALE GENOMIC DNA]</scope>
    <source>
        <strain evidence="3">DSM 13744 / JCM 10971 / SI</strain>
    </source>
</reference>
<organism evidence="2 3">
    <name type="scientific">Pelotomaculum thermopropionicum (strain DSM 13744 / JCM 10971 / SI)</name>
    <dbReference type="NCBI Taxonomy" id="370438"/>
    <lineage>
        <taxon>Bacteria</taxon>
        <taxon>Bacillati</taxon>
        <taxon>Bacillota</taxon>
        <taxon>Clostridia</taxon>
        <taxon>Eubacteriales</taxon>
        <taxon>Desulfotomaculaceae</taxon>
        <taxon>Pelotomaculum</taxon>
    </lineage>
</organism>
<evidence type="ECO:0000256" key="1">
    <source>
        <dbReference type="SAM" id="MobiDB-lite"/>
    </source>
</evidence>
<protein>
    <submittedName>
        <fullName evidence="2">Uncharacterized protein</fullName>
    </submittedName>
</protein>
<gene>
    <name evidence="2" type="ordered locus">PTH_2057</name>
</gene>
<evidence type="ECO:0000313" key="3">
    <source>
        <dbReference type="Proteomes" id="UP000006556"/>
    </source>
</evidence>
<proteinExistence type="predicted"/>
<evidence type="ECO:0000313" key="2">
    <source>
        <dbReference type="EMBL" id="BAF60238.1"/>
    </source>
</evidence>
<dbReference type="EMBL" id="AP009389">
    <property type="protein sequence ID" value="BAF60238.1"/>
    <property type="molecule type" value="Genomic_DNA"/>
</dbReference>
<accession>A5D0J8</accession>
<sequence>MLKFNFLKKSRPALAAPGAAKSKNLLEVKIGSILVRIARSAGRAPENELTVVLPRAEIRYRRYENGCLAEEKEVILSSITLADSPRFPPEKADGPAGRMPPPRQPPSGTTARL</sequence>
<dbReference type="STRING" id="370438.PTH_2057"/>
<feature type="region of interest" description="Disordered" evidence="1">
    <location>
        <begin position="81"/>
        <end position="113"/>
    </location>
</feature>
<dbReference type="HOGENOM" id="CLU_2131079_0_0_9"/>
<keyword evidence="3" id="KW-1185">Reference proteome</keyword>
<dbReference type="AlphaFoldDB" id="A5D0J8"/>
<dbReference type="KEGG" id="pth:PTH_2057"/>
<name>A5D0J8_PELTS</name>
<dbReference type="Proteomes" id="UP000006556">
    <property type="component" value="Chromosome"/>
</dbReference>